<reference evidence="1 2" key="2">
    <citation type="journal article" date="2010" name="Stand. Genomic Sci.">
        <title>Complete genome sequence of Desulfohalobium retbaense type strain (HR(100)).</title>
        <authorList>
            <person name="Spring S."/>
            <person name="Nolan M."/>
            <person name="Lapidus A."/>
            <person name="Glavina Del Rio T."/>
            <person name="Copeland A."/>
            <person name="Tice H."/>
            <person name="Cheng J.F."/>
            <person name="Lucas S."/>
            <person name="Land M."/>
            <person name="Chen F."/>
            <person name="Bruce D."/>
            <person name="Goodwin L."/>
            <person name="Pitluck S."/>
            <person name="Ivanova N."/>
            <person name="Mavromatis K."/>
            <person name="Mikhailova N."/>
            <person name="Pati A."/>
            <person name="Chen A."/>
            <person name="Palaniappan K."/>
            <person name="Hauser L."/>
            <person name="Chang Y.J."/>
            <person name="Jeffries C.D."/>
            <person name="Munk C."/>
            <person name="Kiss H."/>
            <person name="Chain P."/>
            <person name="Han C."/>
            <person name="Brettin T."/>
            <person name="Detter J.C."/>
            <person name="Schuler E."/>
            <person name="Goker M."/>
            <person name="Rohde M."/>
            <person name="Bristow J."/>
            <person name="Eisen J.A."/>
            <person name="Markowitz V."/>
            <person name="Hugenholtz P."/>
            <person name="Kyrpides N.C."/>
            <person name="Klenk H.P."/>
        </authorList>
    </citation>
    <scope>NUCLEOTIDE SEQUENCE [LARGE SCALE GENOMIC DNA]</scope>
    <source>
        <strain evidence="2">ATCC 49802 / DSM 20745 / S 6022</strain>
    </source>
</reference>
<accession>D1C7Z5</accession>
<dbReference type="Proteomes" id="UP000002027">
    <property type="component" value="Chromosome 1"/>
</dbReference>
<dbReference type="eggNOG" id="COG5553">
    <property type="taxonomic scope" value="Bacteria"/>
</dbReference>
<dbReference type="InterPro" id="IPR011051">
    <property type="entry name" value="RmlC_Cupin_sf"/>
</dbReference>
<gene>
    <name evidence="1" type="ordered locus">Sthe_2451</name>
</gene>
<dbReference type="RefSeq" id="WP_012872906.1">
    <property type="nucleotide sequence ID" value="NC_013523.1"/>
</dbReference>
<sequence length="213" mass="23362">MTPQEPTADEYYVDSPVVREFIAAVQAARAAEPDPARLVEQLRPAFSRLLQTDGWLPDEFARPYEASGMGGGIGQYLLYRSADRSLSLFSLVVPAGSTTPVHDHLAWGLVGLYRGEQLERVYAPIATDYDAGQANLELIEERTVRAGEFYTLLPPTDDIHSVTTTSSEASISIHLLGNDTGCVVRHRFDPETASVTPFRSGYSNVPCEDQARS</sequence>
<evidence type="ECO:0008006" key="3">
    <source>
        <dbReference type="Google" id="ProtNLM"/>
    </source>
</evidence>
<dbReference type="InterPro" id="IPR014710">
    <property type="entry name" value="RmlC-like_jellyroll"/>
</dbReference>
<dbReference type="InParanoid" id="D1C7Z5"/>
<dbReference type="KEGG" id="sti:Sthe_2451"/>
<dbReference type="Gene3D" id="2.60.120.10">
    <property type="entry name" value="Jelly Rolls"/>
    <property type="match status" value="1"/>
</dbReference>
<evidence type="ECO:0000313" key="2">
    <source>
        <dbReference type="Proteomes" id="UP000002027"/>
    </source>
</evidence>
<dbReference type="AlphaFoldDB" id="D1C7Z5"/>
<protein>
    <recommendedName>
        <fullName evidence="3">Cysteine dioxygenase type I</fullName>
    </recommendedName>
</protein>
<dbReference type="EMBL" id="CP001823">
    <property type="protein sequence ID" value="ACZ39866.1"/>
    <property type="molecule type" value="Genomic_DNA"/>
</dbReference>
<evidence type="ECO:0000313" key="1">
    <source>
        <dbReference type="EMBL" id="ACZ39866.1"/>
    </source>
</evidence>
<dbReference type="SUPFAM" id="SSF51182">
    <property type="entry name" value="RmlC-like cupins"/>
    <property type="match status" value="1"/>
</dbReference>
<reference evidence="2" key="1">
    <citation type="submission" date="2009-11" db="EMBL/GenBank/DDBJ databases">
        <title>The complete chromosome 1 of Sphaerobacter thermophilus DSM 20745.</title>
        <authorList>
            <person name="Lucas S."/>
            <person name="Copeland A."/>
            <person name="Lapidus A."/>
            <person name="Glavina del Rio T."/>
            <person name="Dalin E."/>
            <person name="Tice H."/>
            <person name="Bruce D."/>
            <person name="Goodwin L."/>
            <person name="Pitluck S."/>
            <person name="Kyrpides N."/>
            <person name="Mavromatis K."/>
            <person name="Ivanova N."/>
            <person name="Mikhailova N."/>
            <person name="LaButti K.M."/>
            <person name="Clum A."/>
            <person name="Sun H.I."/>
            <person name="Brettin T."/>
            <person name="Detter J.C."/>
            <person name="Han C."/>
            <person name="Larimer F."/>
            <person name="Land M."/>
            <person name="Hauser L."/>
            <person name="Markowitz V."/>
            <person name="Cheng J.F."/>
            <person name="Hugenholtz P."/>
            <person name="Woyke T."/>
            <person name="Wu D."/>
            <person name="Steenblock K."/>
            <person name="Schneider S."/>
            <person name="Pukall R."/>
            <person name="Goeker M."/>
            <person name="Klenk H.P."/>
            <person name="Eisen J.A."/>
        </authorList>
    </citation>
    <scope>NUCLEOTIDE SEQUENCE [LARGE SCALE GENOMIC DNA]</scope>
    <source>
        <strain evidence="2">ATCC 49802 / DSM 20745 / S 6022</strain>
    </source>
</reference>
<dbReference type="STRING" id="479434.Sthe_2451"/>
<dbReference type="OrthoDB" id="7059163at2"/>
<dbReference type="HOGENOM" id="CLU_118472_1_0_0"/>
<keyword evidence="2" id="KW-1185">Reference proteome</keyword>
<dbReference type="CDD" id="cd10548">
    <property type="entry name" value="cupin_CDO"/>
    <property type="match status" value="1"/>
</dbReference>
<name>D1C7Z5_SPHTD</name>
<proteinExistence type="predicted"/>
<organism evidence="1 2">
    <name type="scientific">Sphaerobacter thermophilus (strain ATCC 49802 / DSM 20745 / KCCM 41009 / NCIMB 13125 / S 6022)</name>
    <dbReference type="NCBI Taxonomy" id="479434"/>
    <lineage>
        <taxon>Bacteria</taxon>
        <taxon>Pseudomonadati</taxon>
        <taxon>Thermomicrobiota</taxon>
        <taxon>Thermomicrobia</taxon>
        <taxon>Sphaerobacterales</taxon>
        <taxon>Sphaerobacterineae</taxon>
        <taxon>Sphaerobacteraceae</taxon>
        <taxon>Sphaerobacter</taxon>
    </lineage>
</organism>